<evidence type="ECO:0000256" key="8">
    <source>
        <dbReference type="ARBA" id="ARBA00022553"/>
    </source>
</evidence>
<evidence type="ECO:0000256" key="12">
    <source>
        <dbReference type="ARBA" id="ARBA00022679"/>
    </source>
</evidence>
<evidence type="ECO:0000256" key="19">
    <source>
        <dbReference type="ARBA" id="ARBA00022991"/>
    </source>
</evidence>
<keyword evidence="21" id="KW-0472">Membrane</keyword>
<dbReference type="SMART" id="SM00086">
    <property type="entry name" value="PAC"/>
    <property type="match status" value="3"/>
</dbReference>
<dbReference type="NCBIfam" id="TIGR00229">
    <property type="entry name" value="sensory_box"/>
    <property type="match status" value="3"/>
</dbReference>
<feature type="domain" description="PAS" evidence="23">
    <location>
        <begin position="300"/>
        <end position="374"/>
    </location>
</feature>
<evidence type="ECO:0000256" key="21">
    <source>
        <dbReference type="ARBA" id="ARBA00023136"/>
    </source>
</evidence>
<evidence type="ECO:0000256" key="4">
    <source>
        <dbReference type="ARBA" id="ARBA00021740"/>
    </source>
</evidence>
<evidence type="ECO:0000256" key="3">
    <source>
        <dbReference type="ARBA" id="ARBA00012438"/>
    </source>
</evidence>
<dbReference type="InterPro" id="IPR000700">
    <property type="entry name" value="PAS-assoc_C"/>
</dbReference>
<evidence type="ECO:0000259" key="24">
    <source>
        <dbReference type="PROSITE" id="PS50113"/>
    </source>
</evidence>
<dbReference type="Proteomes" id="UP000603912">
    <property type="component" value="Unassembled WGS sequence"/>
</dbReference>
<gene>
    <name evidence="25" type="ORF">GCM10007036_22070</name>
</gene>
<comment type="subcellular location">
    <subcellularLocation>
        <location evidence="2">Cell inner membrane</location>
        <topology evidence="2">Multi-pass membrane protein</topology>
    </subcellularLocation>
</comment>
<dbReference type="CDD" id="cd00130">
    <property type="entry name" value="PAS"/>
    <property type="match status" value="3"/>
</dbReference>
<keyword evidence="11" id="KW-0288">FMN</keyword>
<evidence type="ECO:0000256" key="10">
    <source>
        <dbReference type="ARBA" id="ARBA00022630"/>
    </source>
</evidence>
<keyword evidence="17" id="KW-0067">ATP-binding</keyword>
<dbReference type="Pfam" id="PF01590">
    <property type="entry name" value="GAF"/>
    <property type="match status" value="1"/>
</dbReference>
<evidence type="ECO:0000259" key="23">
    <source>
        <dbReference type="PROSITE" id="PS50112"/>
    </source>
</evidence>
<evidence type="ECO:0000256" key="13">
    <source>
        <dbReference type="ARBA" id="ARBA00022692"/>
    </source>
</evidence>
<dbReference type="RefSeq" id="WP_188517827.1">
    <property type="nucleotide sequence ID" value="NZ_BMES01000002.1"/>
</dbReference>
<dbReference type="PROSITE" id="PS50112">
    <property type="entry name" value="PAS"/>
    <property type="match status" value="1"/>
</dbReference>
<keyword evidence="6" id="KW-0997">Cell inner membrane</keyword>
<dbReference type="InterPro" id="IPR003018">
    <property type="entry name" value="GAF"/>
</dbReference>
<dbReference type="Gene3D" id="3.30.450.40">
    <property type="match status" value="1"/>
</dbReference>
<dbReference type="Pfam" id="PF00989">
    <property type="entry name" value="PAS"/>
    <property type="match status" value="1"/>
</dbReference>
<evidence type="ECO:0000256" key="11">
    <source>
        <dbReference type="ARBA" id="ARBA00022643"/>
    </source>
</evidence>
<dbReference type="InterPro" id="IPR035965">
    <property type="entry name" value="PAS-like_dom_sf"/>
</dbReference>
<dbReference type="GO" id="GO:0005886">
    <property type="term" value="C:plasma membrane"/>
    <property type="evidence" value="ECO:0007669"/>
    <property type="project" value="UniProtKB-SubCell"/>
</dbReference>
<dbReference type="InterPro" id="IPR036890">
    <property type="entry name" value="HATPase_C_sf"/>
</dbReference>
<sequence length="756" mass="83010">MNDRAEDPFNKAARLAALRRYGILDTPPEEAFASVCQVASRVCDAPIAVVNLIDDERQFFKAEIGLGVRETPVDVSICAHAILQRDLFVVPDTTRDPRFACNPLVTGNPHLRFYAGALLETPEGVAIGTMCVLDYKPRPAGLTAEQAEVLRALARQVMSLLEQRRLIASLAEREAELERLHRIARIGALHVDLRDGFKNQRSPEYLQIHGLRPEDADESHADWVRRIHPDDRAQVEQAFVDAVRGQNTEYEAEYRIIRPSDGEVRWIAASATIERDANGRAQRLVGVHRDVTDRKQAETANAQLAAIVSSSVHAIFSISATERRIQTWNQSATDLFGYTAAEAIGAPVSLLVPDDGLTASENETGVFDLAMRHGHIDLETVRRRKDGSLVEVAASAVRMQGADGRVLGVSVIFRDITLQKEQERALRASEERLHLALDASERIGTCVWEIQADRVVADARFSRFFGVEEAQGAAGIPTQAVFDAIHDEDRARVMRELAAAVEKASSYETEYRVTQKDGSVRWVAARGRCQPDASGRAMRCPGTVVDITDRKQAEEARELLTRELSHRIKNIFTVVNGLVTLSSRGRPEAQNFAAGLRDRLFALAQAHEYVRPHSPESASTIGGETMFGLLRLLFAPYLQEGHARVEIHGDDVAINEKSATALALILHEQATNAMKYGCLSVETGRVLVTGRIQDGVYRLTWREVGGPPVAGAPQHTGFGTVLAARSAAGQLGGELRHDWASDGLEVVFSAPIANLG</sequence>
<dbReference type="PROSITE" id="PS50113">
    <property type="entry name" value="PAC"/>
    <property type="match status" value="3"/>
</dbReference>
<keyword evidence="15" id="KW-0547">Nucleotide-binding</keyword>
<feature type="domain" description="PAC" evidence="24">
    <location>
        <begin position="376"/>
        <end position="428"/>
    </location>
</feature>
<name>A0A917I7K1_9HYPH</name>
<evidence type="ECO:0000313" key="26">
    <source>
        <dbReference type="Proteomes" id="UP000603912"/>
    </source>
</evidence>
<dbReference type="SMART" id="SM00065">
    <property type="entry name" value="GAF"/>
    <property type="match status" value="1"/>
</dbReference>
<reference evidence="25" key="1">
    <citation type="journal article" date="2014" name="Int. J. Syst. Evol. Microbiol.">
        <title>Complete genome sequence of Corynebacterium casei LMG S-19264T (=DSM 44701T), isolated from a smear-ripened cheese.</title>
        <authorList>
            <consortium name="US DOE Joint Genome Institute (JGI-PGF)"/>
            <person name="Walter F."/>
            <person name="Albersmeier A."/>
            <person name="Kalinowski J."/>
            <person name="Ruckert C."/>
        </authorList>
    </citation>
    <scope>NUCLEOTIDE SEQUENCE</scope>
    <source>
        <strain evidence="25">CGMCC 1.12214</strain>
    </source>
</reference>
<evidence type="ECO:0000256" key="20">
    <source>
        <dbReference type="ARBA" id="ARBA00023026"/>
    </source>
</evidence>
<dbReference type="Gene3D" id="3.30.450.20">
    <property type="entry name" value="PAS domain"/>
    <property type="match status" value="3"/>
</dbReference>
<dbReference type="PANTHER" id="PTHR41523">
    <property type="entry name" value="TWO-COMPONENT SYSTEM SENSOR PROTEIN"/>
    <property type="match status" value="1"/>
</dbReference>
<keyword evidence="9" id="KW-0716">Sensory transduction</keyword>
<comment type="catalytic activity">
    <reaction evidence="1">
        <text>ATP + protein L-histidine = ADP + protein N-phospho-L-histidine.</text>
        <dbReference type="EC" id="2.7.13.3"/>
    </reaction>
</comment>
<dbReference type="SMART" id="SM00091">
    <property type="entry name" value="PAS"/>
    <property type="match status" value="3"/>
</dbReference>
<keyword evidence="22" id="KW-0675">Receptor</keyword>
<keyword evidence="12" id="KW-0808">Transferase</keyword>
<evidence type="ECO:0000256" key="7">
    <source>
        <dbReference type="ARBA" id="ARBA00022543"/>
    </source>
</evidence>
<keyword evidence="7" id="KW-0600">Photoreceptor protein</keyword>
<dbReference type="InterPro" id="IPR000014">
    <property type="entry name" value="PAS"/>
</dbReference>
<dbReference type="Pfam" id="PF08447">
    <property type="entry name" value="PAS_3"/>
    <property type="match status" value="2"/>
</dbReference>
<feature type="domain" description="PAC" evidence="24">
    <location>
        <begin position="250"/>
        <end position="303"/>
    </location>
</feature>
<organism evidence="25 26">
    <name type="scientific">Alsobacter metallidurans</name>
    <dbReference type="NCBI Taxonomy" id="340221"/>
    <lineage>
        <taxon>Bacteria</taxon>
        <taxon>Pseudomonadati</taxon>
        <taxon>Pseudomonadota</taxon>
        <taxon>Alphaproteobacteria</taxon>
        <taxon>Hyphomicrobiales</taxon>
        <taxon>Alsobacteraceae</taxon>
        <taxon>Alsobacter</taxon>
    </lineage>
</organism>
<keyword evidence="10" id="KW-0285">Flavoprotein</keyword>
<evidence type="ECO:0000256" key="1">
    <source>
        <dbReference type="ARBA" id="ARBA00000085"/>
    </source>
</evidence>
<reference evidence="25" key="2">
    <citation type="submission" date="2020-09" db="EMBL/GenBank/DDBJ databases">
        <authorList>
            <person name="Sun Q."/>
            <person name="Zhou Y."/>
        </authorList>
    </citation>
    <scope>NUCLEOTIDE SEQUENCE</scope>
    <source>
        <strain evidence="25">CGMCC 1.12214</strain>
    </source>
</reference>
<dbReference type="InterPro" id="IPR013655">
    <property type="entry name" value="PAS_fold_3"/>
</dbReference>
<evidence type="ECO:0000256" key="16">
    <source>
        <dbReference type="ARBA" id="ARBA00022777"/>
    </source>
</evidence>
<proteinExistence type="predicted"/>
<dbReference type="AlphaFoldDB" id="A0A917I7K1"/>
<dbReference type="InterPro" id="IPR029016">
    <property type="entry name" value="GAF-like_dom_sf"/>
</dbReference>
<dbReference type="Gene3D" id="3.30.565.10">
    <property type="entry name" value="Histidine kinase-like ATPase, C-terminal domain"/>
    <property type="match status" value="1"/>
</dbReference>
<evidence type="ECO:0000256" key="14">
    <source>
        <dbReference type="ARBA" id="ARBA00022737"/>
    </source>
</evidence>
<evidence type="ECO:0000256" key="9">
    <source>
        <dbReference type="ARBA" id="ARBA00022606"/>
    </source>
</evidence>
<accession>A0A917I7K1</accession>
<dbReference type="Pfam" id="PF07536">
    <property type="entry name" value="HWE_HK"/>
    <property type="match status" value="1"/>
</dbReference>
<feature type="domain" description="PAC" evidence="24">
    <location>
        <begin position="507"/>
        <end position="559"/>
    </location>
</feature>
<keyword evidence="20" id="KW-0843">Virulence</keyword>
<keyword evidence="14" id="KW-0677">Repeat</keyword>
<keyword evidence="19" id="KW-0157">Chromophore</keyword>
<keyword evidence="18" id="KW-1133">Transmembrane helix</keyword>
<dbReference type="InterPro" id="IPR013767">
    <property type="entry name" value="PAS_fold"/>
</dbReference>
<dbReference type="Gene3D" id="2.10.70.100">
    <property type="match status" value="2"/>
</dbReference>
<dbReference type="EMBL" id="BMES01000002">
    <property type="protein sequence ID" value="GGH19287.1"/>
    <property type="molecule type" value="Genomic_DNA"/>
</dbReference>
<dbReference type="PANTHER" id="PTHR41523:SF8">
    <property type="entry name" value="ETHYLENE RESPONSE SENSOR PROTEIN"/>
    <property type="match status" value="1"/>
</dbReference>
<evidence type="ECO:0000256" key="15">
    <source>
        <dbReference type="ARBA" id="ARBA00022741"/>
    </source>
</evidence>
<evidence type="ECO:0000256" key="18">
    <source>
        <dbReference type="ARBA" id="ARBA00022989"/>
    </source>
</evidence>
<dbReference type="SMART" id="SM00911">
    <property type="entry name" value="HWE_HK"/>
    <property type="match status" value="1"/>
</dbReference>
<dbReference type="SUPFAM" id="SSF55781">
    <property type="entry name" value="GAF domain-like"/>
    <property type="match status" value="1"/>
</dbReference>
<dbReference type="InterPro" id="IPR001610">
    <property type="entry name" value="PAC"/>
</dbReference>
<comment type="caution">
    <text evidence="25">The sequence shown here is derived from an EMBL/GenBank/DDBJ whole genome shotgun (WGS) entry which is preliminary data.</text>
</comment>
<dbReference type="EC" id="2.7.13.3" evidence="3"/>
<keyword evidence="5" id="KW-1003">Cell membrane</keyword>
<keyword evidence="8" id="KW-0597">Phosphoprotein</keyword>
<keyword evidence="16" id="KW-0418">Kinase</keyword>
<evidence type="ECO:0000256" key="6">
    <source>
        <dbReference type="ARBA" id="ARBA00022519"/>
    </source>
</evidence>
<dbReference type="SUPFAM" id="SSF55874">
    <property type="entry name" value="ATPase domain of HSP90 chaperone/DNA topoisomerase II/histidine kinase"/>
    <property type="match status" value="1"/>
</dbReference>
<evidence type="ECO:0000256" key="17">
    <source>
        <dbReference type="ARBA" id="ARBA00022840"/>
    </source>
</evidence>
<dbReference type="GO" id="GO:0005524">
    <property type="term" value="F:ATP binding"/>
    <property type="evidence" value="ECO:0007669"/>
    <property type="project" value="UniProtKB-KW"/>
</dbReference>
<evidence type="ECO:0000256" key="2">
    <source>
        <dbReference type="ARBA" id="ARBA00004429"/>
    </source>
</evidence>
<evidence type="ECO:0000313" key="25">
    <source>
        <dbReference type="EMBL" id="GGH19287.1"/>
    </source>
</evidence>
<evidence type="ECO:0000256" key="22">
    <source>
        <dbReference type="ARBA" id="ARBA00023170"/>
    </source>
</evidence>
<dbReference type="SUPFAM" id="SSF55785">
    <property type="entry name" value="PYP-like sensor domain (PAS domain)"/>
    <property type="match status" value="3"/>
</dbReference>
<dbReference type="FunFam" id="2.10.70.100:FF:000001">
    <property type="entry name" value="Sensory transduction histidine kinase"/>
    <property type="match status" value="1"/>
</dbReference>
<evidence type="ECO:0000256" key="5">
    <source>
        <dbReference type="ARBA" id="ARBA00022475"/>
    </source>
</evidence>
<keyword evidence="26" id="KW-1185">Reference proteome</keyword>
<dbReference type="GO" id="GO:0004673">
    <property type="term" value="F:protein histidine kinase activity"/>
    <property type="evidence" value="ECO:0007669"/>
    <property type="project" value="UniProtKB-EC"/>
</dbReference>
<dbReference type="InterPro" id="IPR011102">
    <property type="entry name" value="Sig_transdc_His_kinase_HWE"/>
</dbReference>
<dbReference type="GO" id="GO:0009881">
    <property type="term" value="F:photoreceptor activity"/>
    <property type="evidence" value="ECO:0007669"/>
    <property type="project" value="UniProtKB-KW"/>
</dbReference>
<protein>
    <recommendedName>
        <fullName evidence="4">Blue-light-activated histidine kinase</fullName>
        <ecNumber evidence="3">2.7.13.3</ecNumber>
    </recommendedName>
</protein>
<keyword evidence="13" id="KW-0812">Transmembrane</keyword>